<feature type="transmembrane region" description="Helical" evidence="6">
    <location>
        <begin position="12"/>
        <end position="35"/>
    </location>
</feature>
<keyword evidence="3 6" id="KW-1133">Transmembrane helix</keyword>
<organism evidence="7 8">
    <name type="scientific">Mycena chlorophos</name>
    <name type="common">Agaric fungus</name>
    <name type="synonym">Agaricus chlorophos</name>
    <dbReference type="NCBI Taxonomy" id="658473"/>
    <lineage>
        <taxon>Eukaryota</taxon>
        <taxon>Fungi</taxon>
        <taxon>Dikarya</taxon>
        <taxon>Basidiomycota</taxon>
        <taxon>Agaricomycotina</taxon>
        <taxon>Agaricomycetes</taxon>
        <taxon>Agaricomycetidae</taxon>
        <taxon>Agaricales</taxon>
        <taxon>Marasmiineae</taxon>
        <taxon>Mycenaceae</taxon>
        <taxon>Mycena</taxon>
    </lineage>
</organism>
<dbReference type="OrthoDB" id="3045159at2759"/>
<feature type="region of interest" description="Disordered" evidence="5">
    <location>
        <begin position="180"/>
        <end position="206"/>
    </location>
</feature>
<keyword evidence="4 6" id="KW-0472">Membrane</keyword>
<keyword evidence="8" id="KW-1185">Reference proteome</keyword>
<evidence type="ECO:0000256" key="5">
    <source>
        <dbReference type="SAM" id="MobiDB-lite"/>
    </source>
</evidence>
<feature type="region of interest" description="Disordered" evidence="5">
    <location>
        <begin position="272"/>
        <end position="303"/>
    </location>
</feature>
<keyword evidence="2 6" id="KW-0812">Transmembrane</keyword>
<dbReference type="EMBL" id="JACAZE010000003">
    <property type="protein sequence ID" value="KAF7318961.1"/>
    <property type="molecule type" value="Genomic_DNA"/>
</dbReference>
<protein>
    <submittedName>
        <fullName evidence="7">Uncharacterized protein</fullName>
    </submittedName>
</protein>
<dbReference type="PANTHER" id="PTHR15549">
    <property type="entry name" value="PAIRED IMMUNOGLOBULIN-LIKE TYPE 2 RECEPTOR"/>
    <property type="match status" value="1"/>
</dbReference>
<proteinExistence type="predicted"/>
<dbReference type="InterPro" id="IPR051694">
    <property type="entry name" value="Immunoregulatory_rcpt-like"/>
</dbReference>
<dbReference type="GO" id="GO:0016020">
    <property type="term" value="C:membrane"/>
    <property type="evidence" value="ECO:0007669"/>
    <property type="project" value="UniProtKB-SubCell"/>
</dbReference>
<feature type="transmembrane region" description="Helical" evidence="6">
    <location>
        <begin position="215"/>
        <end position="237"/>
    </location>
</feature>
<comment type="subcellular location">
    <subcellularLocation>
        <location evidence="1">Membrane</location>
        <topology evidence="1">Single-pass membrane protein</topology>
    </subcellularLocation>
</comment>
<evidence type="ECO:0000313" key="8">
    <source>
        <dbReference type="Proteomes" id="UP000613580"/>
    </source>
</evidence>
<evidence type="ECO:0000313" key="7">
    <source>
        <dbReference type="EMBL" id="KAF7318961.1"/>
    </source>
</evidence>
<dbReference type="Proteomes" id="UP000613580">
    <property type="component" value="Unassembled WGS sequence"/>
</dbReference>
<evidence type="ECO:0000256" key="6">
    <source>
        <dbReference type="SAM" id="Phobius"/>
    </source>
</evidence>
<dbReference type="PANTHER" id="PTHR15549:SF26">
    <property type="entry name" value="AXIAL BUDDING PATTERN PROTEIN 2-RELATED"/>
    <property type="match status" value="1"/>
</dbReference>
<accession>A0A8H6WJ93</accession>
<dbReference type="GO" id="GO:0071944">
    <property type="term" value="C:cell periphery"/>
    <property type="evidence" value="ECO:0007669"/>
    <property type="project" value="UniProtKB-ARBA"/>
</dbReference>
<sequence length="352" mass="36436">MGSCSAPCRSPARVMIFHALFFAWSCSAVLVNITFDDTNSTAFTWAGQWSAITPQTPCPGCFAQPNASLAFNQSWHDGSLVSGTFSFQGVAVYIFGIDVLDPANISFAMNNPSISSFHYVNTNGGYIYNSLFFVAQSLDGTVPHTVTWSLERSSIGGGAALFDYAVVTVDQEVVSTSSSASSTSLSAGSQTSSGASSTPSSASGVGDAHTNNTAAIAGGVVGGLVALAALALIFLWCMKRRNRTQALDDGDAMEDKDPEPMAGMIIEPFSGPGSLATTPAPPSSVVPSSGSTYSPTVPPEPRRSKANVLEWTGANDSASAVQAAPAAPEPDVEERLRNLEAIVGNQAPPAYA</sequence>
<feature type="compositionally biased region" description="Low complexity" evidence="5">
    <location>
        <begin position="285"/>
        <end position="295"/>
    </location>
</feature>
<evidence type="ECO:0000256" key="4">
    <source>
        <dbReference type="ARBA" id="ARBA00023136"/>
    </source>
</evidence>
<gene>
    <name evidence="7" type="ORF">HMN09_00231900</name>
</gene>
<name>A0A8H6WJ93_MYCCL</name>
<evidence type="ECO:0000256" key="1">
    <source>
        <dbReference type="ARBA" id="ARBA00004167"/>
    </source>
</evidence>
<dbReference type="AlphaFoldDB" id="A0A8H6WJ93"/>
<evidence type="ECO:0000256" key="2">
    <source>
        <dbReference type="ARBA" id="ARBA00022692"/>
    </source>
</evidence>
<reference evidence="7" key="1">
    <citation type="submission" date="2020-05" db="EMBL/GenBank/DDBJ databases">
        <title>Mycena genomes resolve the evolution of fungal bioluminescence.</title>
        <authorList>
            <person name="Tsai I.J."/>
        </authorList>
    </citation>
    <scope>NUCLEOTIDE SEQUENCE</scope>
    <source>
        <strain evidence="7">110903Hualien_Pintung</strain>
    </source>
</reference>
<comment type="caution">
    <text evidence="7">The sequence shown here is derived from an EMBL/GenBank/DDBJ whole genome shotgun (WGS) entry which is preliminary data.</text>
</comment>
<evidence type="ECO:0000256" key="3">
    <source>
        <dbReference type="ARBA" id="ARBA00022989"/>
    </source>
</evidence>